<accession>A0A1Y4LIY5</accession>
<protein>
    <submittedName>
        <fullName evidence="2">Uncharacterized protein</fullName>
    </submittedName>
</protein>
<dbReference type="EMBL" id="NFKL01000023">
    <property type="protein sequence ID" value="OUP55830.1"/>
    <property type="molecule type" value="Genomic_DNA"/>
</dbReference>
<evidence type="ECO:0000313" key="2">
    <source>
        <dbReference type="EMBL" id="OUP55830.1"/>
    </source>
</evidence>
<feature type="region of interest" description="Disordered" evidence="1">
    <location>
        <begin position="1"/>
        <end position="23"/>
    </location>
</feature>
<gene>
    <name evidence="2" type="ORF">B5F15_14035</name>
</gene>
<organism evidence="2 3">
    <name type="scientific">Butyricicoccus pullicaecorum</name>
    <dbReference type="NCBI Taxonomy" id="501571"/>
    <lineage>
        <taxon>Bacteria</taxon>
        <taxon>Bacillati</taxon>
        <taxon>Bacillota</taxon>
        <taxon>Clostridia</taxon>
        <taxon>Eubacteriales</taxon>
        <taxon>Butyricicoccaceae</taxon>
        <taxon>Butyricicoccus</taxon>
    </lineage>
</organism>
<reference evidence="3" key="1">
    <citation type="submission" date="2017-04" db="EMBL/GenBank/DDBJ databases">
        <title>Function of individual gut microbiota members based on whole genome sequencing of pure cultures obtained from chicken caecum.</title>
        <authorList>
            <person name="Medvecky M."/>
            <person name="Cejkova D."/>
            <person name="Polansky O."/>
            <person name="Karasova D."/>
            <person name="Kubasova T."/>
            <person name="Cizek A."/>
            <person name="Rychlik I."/>
        </authorList>
    </citation>
    <scope>NUCLEOTIDE SEQUENCE [LARGE SCALE GENOMIC DNA]</scope>
    <source>
        <strain evidence="3">An179</strain>
    </source>
</reference>
<evidence type="ECO:0000256" key="1">
    <source>
        <dbReference type="SAM" id="MobiDB-lite"/>
    </source>
</evidence>
<dbReference type="Proteomes" id="UP000195326">
    <property type="component" value="Unassembled WGS sequence"/>
</dbReference>
<comment type="caution">
    <text evidence="2">The sequence shown here is derived from an EMBL/GenBank/DDBJ whole genome shotgun (WGS) entry which is preliminary data.</text>
</comment>
<evidence type="ECO:0000313" key="3">
    <source>
        <dbReference type="Proteomes" id="UP000195326"/>
    </source>
</evidence>
<sequence length="61" mass="7046">MEPWENARFQTKSHGTGKSEGATYGRDITPAILDGFVDERIFHDTAKRLCQRACQLRFFIK</sequence>
<dbReference type="AlphaFoldDB" id="A0A1Y4LIY5"/>
<name>A0A1Y4LIY5_9FIRM</name>
<proteinExistence type="predicted"/>